<gene>
    <name evidence="1" type="ORF">S12H4_06082</name>
</gene>
<evidence type="ECO:0000313" key="1">
    <source>
        <dbReference type="EMBL" id="GAI67308.1"/>
    </source>
</evidence>
<accession>X1QGG0</accession>
<sequence length="67" mass="7532">MVISSFFLSNPTEIISPFVIEAFIITSNIGSRQLKDFGHGIGFETNSRKETRDELTKSIIQKALKKT</sequence>
<protein>
    <submittedName>
        <fullName evidence="1">Uncharacterized protein</fullName>
    </submittedName>
</protein>
<comment type="caution">
    <text evidence="1">The sequence shown here is derived from an EMBL/GenBank/DDBJ whole genome shotgun (WGS) entry which is preliminary data.</text>
</comment>
<proteinExistence type="predicted"/>
<name>X1QGG0_9ZZZZ</name>
<reference evidence="1" key="1">
    <citation type="journal article" date="2014" name="Front. Microbiol.">
        <title>High frequency of phylogenetically diverse reductive dehalogenase-homologous genes in deep subseafloor sedimentary metagenomes.</title>
        <authorList>
            <person name="Kawai M."/>
            <person name="Futagami T."/>
            <person name="Toyoda A."/>
            <person name="Takaki Y."/>
            <person name="Nishi S."/>
            <person name="Hori S."/>
            <person name="Arai W."/>
            <person name="Tsubouchi T."/>
            <person name="Morono Y."/>
            <person name="Uchiyama I."/>
            <person name="Ito T."/>
            <person name="Fujiyama A."/>
            <person name="Inagaki F."/>
            <person name="Takami H."/>
        </authorList>
    </citation>
    <scope>NUCLEOTIDE SEQUENCE</scope>
    <source>
        <strain evidence="1">Expedition CK06-06</strain>
    </source>
</reference>
<dbReference type="EMBL" id="BARW01002091">
    <property type="protein sequence ID" value="GAI67308.1"/>
    <property type="molecule type" value="Genomic_DNA"/>
</dbReference>
<dbReference type="AlphaFoldDB" id="X1QGG0"/>
<organism evidence="1">
    <name type="scientific">marine sediment metagenome</name>
    <dbReference type="NCBI Taxonomy" id="412755"/>
    <lineage>
        <taxon>unclassified sequences</taxon>
        <taxon>metagenomes</taxon>
        <taxon>ecological metagenomes</taxon>
    </lineage>
</organism>
<feature type="non-terminal residue" evidence="1">
    <location>
        <position position="67"/>
    </location>
</feature>